<dbReference type="InterPro" id="IPR002126">
    <property type="entry name" value="Cadherin-like_dom"/>
</dbReference>
<reference evidence="3 4" key="1">
    <citation type="submission" date="2023-11" db="EMBL/GenBank/DDBJ databases">
        <title>MicrobeMod: A computational toolkit for identifying prokaryotic methylation and restriction-modification with nanopore sequencing.</title>
        <authorList>
            <person name="Crits-Christoph A."/>
            <person name="Kang S.C."/>
            <person name="Lee H."/>
            <person name="Ostrov N."/>
        </authorList>
    </citation>
    <scope>NUCLEOTIDE SEQUENCE [LARGE SCALE GENOMIC DNA]</scope>
    <source>
        <strain evidence="3 4">ATCC 23090</strain>
    </source>
</reference>
<feature type="compositionally biased region" description="Polar residues" evidence="1">
    <location>
        <begin position="6799"/>
        <end position="6811"/>
    </location>
</feature>
<dbReference type="PANTHER" id="PTHR34720:SF9">
    <property type="entry name" value="BLR4714 PROTEIN"/>
    <property type="match status" value="1"/>
</dbReference>
<organism evidence="3 4">
    <name type="scientific">Chitinophaga sancti</name>
    <dbReference type="NCBI Taxonomy" id="1004"/>
    <lineage>
        <taxon>Bacteria</taxon>
        <taxon>Pseudomonadati</taxon>
        <taxon>Bacteroidota</taxon>
        <taxon>Chitinophagia</taxon>
        <taxon>Chitinophagales</taxon>
        <taxon>Chitinophagaceae</taxon>
        <taxon>Chitinophaga</taxon>
    </lineage>
</organism>
<name>A0ABZ0XKV5_9BACT</name>
<dbReference type="RefSeq" id="WP_322518532.1">
    <property type="nucleotide sequence ID" value="NZ_CP139972.1"/>
</dbReference>
<dbReference type="NCBIfam" id="TIGR04131">
    <property type="entry name" value="Bac_Flav_CTERM"/>
    <property type="match status" value="1"/>
</dbReference>
<dbReference type="EMBL" id="CP140154">
    <property type="protein sequence ID" value="WQG91267.1"/>
    <property type="molecule type" value="Genomic_DNA"/>
</dbReference>
<dbReference type="InterPro" id="IPR026341">
    <property type="entry name" value="T9SS_type_B"/>
</dbReference>
<dbReference type="Proteomes" id="UP001326715">
    <property type="component" value="Chromosome"/>
</dbReference>
<sequence length="7020" mass="730738">MPTSPCSPSGGKKADILGVEAKYRAPGGAAPVFTIPAGTSSINVYVSSETGIATGSDNPQGDEDFINISAVIDISAATSSGYVNVAKNTNVDGSGTNVYGWQKVALGSFIPAASKVGDALPADLNNVKFVISGSTLTITESITTTHSSYYVEYCSPYNNSLTPLDPQVKALLHGTGTTYTDLVIPIPAGANIISIQGKGTNSSSADLNTASGTEEGYSNMRFTIDLDAGLTDGVITLANGGTTDRRSTYVINNLSSASTMSFLSSAAITGDYSTKLGTVGAVGVYNPQMYISGTNLVIKRDVNYARDFDDAYVVEFYKRVGQGMSAEFFNSDFAYIAKGQSSSSGVSKTFNIPLGTTSMYLNETGNAVNTDRESNENSLAAYAYIDLATSTATGYFYQQVGLENATRRDDNFAFKSLPLTGTSARNHANTVGFKGSYGYDMSFTLSADKTTLTVTNKTGLANPDYQILLSMDYYGARPDIAFNAADISFTKGASCNLVTANVEVCNPGAGNASAGMPISIYHGDPTSDPAAILLYTGTFNQAILQGECKTFSYNMDLSAFDNLDFDVTMIINDNGSFVSGGVGHAVGTPFILSSLANQNTGYKECYFDNNLITKTMNVNNCPKANLDADNSSGATGKYNYLNYFNAGSGGAKIVDMDLGIVDVDGDNMAKAVITLTNVLDAGNEGLFINGVLPAGITATGNGTATITLTGAASQAGYIAALKLIEYRNAKSAPATANRIITTTLNDGTETGPASTTTIVITTDPRINVTGSGTLINDNSVTVSTVDGSDFGTVTTGTVVHSFVINNVGTGVINLTGTPLVAISGDPGFTVSAQPSASSVTAGGNTTFTVTFNTASHAVGTYAAVVRILNNDADADRADYSFTVMATVNNLPVVSNSTVTGVEDNTLAFATTDFTAQYADADGTALNKVRIVTLPLNGSFRLNGVVITAGQEILASQLANITFIPTANWNGTTSFDWRASDGTSYSTAAAKMTIVITAVNDAPVIGVPTSIAVTEDVPASLKDISFSDVDAGTGNVMVTFSVPDGYVSAASGSGVTVSGTGSALVLNGTITDINAFLVANKVTYNSSQNPPATVTLTVNINDNGNTGSGGAKQDTKTVVLGITAVNDAPVAVDDAYTVVEDTPFGANVLTNDTDVEGNTLSATVLVAPVHGTIVLNSNGSFTYTPALNYNGLDSMKYKVCDNGVPSMCDTGTVIFTVTPVNDAPVAVDDAVTVVEDTPTSFEVRTNDTDVEGDALTATVIAGPVNGTVVPNPDGSYTYTPALNYNGLDSLKYQVCDNGTPSKCDTGTVIFTVTPVNDAAVAVDDAVTVVEDTPTSFDVRTNDTDVEGDALTATVITGPVHGTVSQNPDGSYTYTPALNYNGLDSLKYQVCDNGTPSKCDTGTVIFTVTPVNDAPVAVDDAVTVVEDTPTSFEVRTNDTDVEGDALTATVIAGPAHGTVSQNPDGSYTYTPALNYNGLDSLKYRVCDNGTPSKCDTGTVIFTVTPVNDAPVAVDDAVTVVEDTSTSFEVRTNDTDVEGDALIATVIAGPVNGTVAPNPDGSFKYTPNANYNGLDSLKYQVCDNGTPSKCDTGTVIFTVTPVNDAPVAVDDAVTITEDTPASFEVRTNDTDVEGDALIATVIAGPVNGTVVPNPDGSFTYTPALNYNGLDSLKYQLCDNGTPSKCDTGTVIFTVTPVNDAPVAVDDAVTVVEDTPTDFDVRANDTDVEGDALIATVIAGPAHGTVSQKPDGSYTYTPALNYNGLDSLKYQLCDNGTPSKCDTGTVIFTVTPVNDAPVAVDDAVTVVEDTPTSFEVRTNDTDVEGNALTATVIAGPVNGIVSPNPDGSFTYTPALNYNGLDSLKYQVCDNGTPSKCNTGTVIFTVTPVNDAPVAVEDAVTVVEDTPTSFEVRTNDTDVEGDALTAAVIAGPVNGTVVPNPDGSFKYTPNANYNGLDSLKYQLCDNGTPSKCDTGTVIFTVTPVNDAPVAVDDAVTVVEDTPTDFDVRANDTDVEGDALIATVIAGPAHGTVSQKPDGSYTYTPALNYNGLDSLKYQLCDNGTPSKCDTGTVIFTVTPVNDAPVAVDDAVTVVEDTPTSFEVRTNDTDVEGNALTATVIAGPVNGTAVPNPDGSFTYTPALNYNGLDSLKYQVCDNGTPSKCNTGTVIFTVTPVNDAPVAVDDAVTITEDTPTSFEVRTNDTDVEGDALTAAVIAGPAHGTVSQKPDGSYTYTPALNYNGLDSLKYQVCDNGSPSKCDTGTVIFTVIPVNDAPVAVDDAVTVVEDTPTSFEVRANDTDVEGDALTATVIAGPAHGTVSQKPDGSFTYTPALNYNGLDSLKYQVCDNGTPSKCDTGTVIFTVTPVNDAPVAVDDAVTVVEDTPTSFEVRTNDTDVEGDALTATVIAGPVNGTVVPNSDGSFKYTPNANYNGSDSLKYQVCDNGTPSKCDTATVIFTVTPVNDAPVAVDDAVTVVEDTPTSFEVRTNDTDVEGDVLTATVIVGPAHGTVSQNPDGSFTYTPALNYNGLDSLKYQLCDNGNPSKCNTGTVIFTVTPVNDAPVAVEDAVPVVEDTPTSFEVRTNDTDVEGDALTAAVIAGPVNGTVVPNPNGSFKYTPNANYNGLDSLKYQVCDNGTPSKCDTGTVIFTVTPVNDAPVAVDDAVTVVEDTPTSFEVRTNDTDVEGDALTATVIAGPVNGTVVPNPDGSFKYTPNANYNGLDSLKYQVCDNGTPSKCDTGTVIFTVTPVNDAPVAVDDAVTVVEDTPTDFEVRANDTDVEGDALTATVITGPVNGTVSQNPDGSFKYTANANYNGLDSLKYKVCDNGTPSMCDTGTVIFMVTPVNDAPVAVDDAVTVVEDTQTDFDVRANDTDVEGDALAATVIAGPVNGTVVPNPDGSFKYTPNANYNGLDSLKYQLCDNGTPSKCDTGTVIFTVTPVNDAPVAVDDAVTITEDTPASFEVRTNDTDVEGDVLTATVIAGPVNGTVVPNPDGSFKYTPNANYNGLDSLKYQVCDNGTPSKCDTGTVIFTVTPVNDAPVAVDDAVTITEDTPASFEVRTNDTDVEGDALIATVIAGPVNGTVVPNPDGSFTYTPALNYNGLDSLKYQLCDNGTPSKCDTGTVIFTVTPVNDAPVAVDDAVTVVEDTPTSFEVRTNDTDVEGDALTATVIAGPVNGTVSQNPDGSYTYTPALNYNGLDSLKYRVCDNGTPSKCDTGTVIFTVTPVNDAPVAVDDAVTVVEDTPTSFEVRTNDTDVEGDALTATVIAGPVNGTVVPNPDGSFTYTPALNYNGLDSLKYQVCDNGTPSKCDTGTVIFTVTPVNDAPVAVDDAGTVVEDTPTSFDVKANDTDVEGDVLTATVIAGPVNGTVVPNPDGSFKYTPNANYNGLDSLKYQVCDNGTPSKCDTGTVIFTVTPVNDAPIAVDDAVPVVEDTPTSFEVRTNDTDVEGDALTATVIAGPVNGTVVPNPDGSFTYTPALNYNGLDSLKYRVCDNGTPSKCDTGTVIFTVTPVNDAPVAVDDAVTVVEDTPTSFEVRTNDTDVEGDALTATVIAGPVNGTVVPNPDGSFTYTPALNYNGLDSLKYQVCDNGTPSKCDTGTVIFTVTPVNDAPVAVDDAVTVVEDTPTSFDVKANDTDVEGDVLTATVIAGPVNGTVVPNPDGSFKYTPNANYNGLDSLKYQVCDNGTPSKCDTGTVIFTVTPVNDAPIAVDDAVPVVEDTPTSFEVRTNDTDVEGDALTATVIAGPVNGTVVPNPDGSYTYTPALNYNGLDSLKYQVCDNGTPSKCDTGTVIFTVTPVNDAPIAVDDAVPVVEDTPTSFEVRTNDTDVEGDALTATVIAGPVNGTVSQNPDGSYTYTPALNYNGLDSLKYRVCDNGTPSKCDTGTVIFTVTPVNDAPVAVDDAVTVVEDTPTSFEVRTNDTDVEGDALTATVIAGPVNGTVVPNPDGSFTYTPALNYNGLDSLKYQVCDNGTPSKCDTGTVIFTVTPVNDAPVAVDDAVTVVEDTPTSFDVKANDTDVEGDALTATVIAGPAHGTVSQNPDGSYTYTPALNYNGLDSLKYRVCDNGTPSKCDTGTVIFTVTPVNDAPVAVDDAVPVVEDTPTSFEVRTNDTDVEGDALTATVIAGPVNGTVVPNPDGSFKYTPNANYNGLDSLKYQVCDNGTPSKCDTGTVIFTVTPVNDAPIAVDDAVPVVEDTPTSFEVRTNDTDVEGDALTATVIAGPVNGTVVPNPDGSFTYTPALNYNGLDSLKYQVCDNGTPSKCDTGTVIFTVTPVNDAPIAVDDAVTVVEDTPTSFDVKANDTDVEGDVLTATVIAGPVNGTVVPNPDGSFKYTPNANYNGLDSLKYQVCDNGTPSKCDTGTVIFTVTPVNDAPIAVDDAVPVVEDTPTSFEVRTNDTDVEGDALTATVIAGPVNGTVVPNPDGSFTYTPALNYNGLDSLKYRVCDNGTPSMCDTGTVIFMVTPVNDAPVAVDDAVTVVEDTQTDFDVRANDTDVEGDALAATVIAGPVNGTVVPNPDGSFKYTPNANYNGLDSLKYQVCDNSTPSMCNTGTVIFTVTPVNDAPVAVDDAVTVVEDTPTDFEVRTNDTDVEGDALTATVITGPVHGTVSQKPDGSFTYTPALNYNGLDSLKYQVCDNGTPSKCDTGTVIFTVTPVNDAPVAVDDAVTITEDTPASFEVRTNDTDVEGDALIATVIAGPVNGTVVPNPDGSFTYTPALNYNGLDSLKYQVCDNGTPSKCDTGTVIFTVTPVNDAPVAVDDAVTITEDTPASFEVRTNDTDVEGDALIATVIAGPVNGTVVPKPDGSYTYTPALNYNGLDSLKYQVCDNGTPSKCDTATVIFTVTPVNDAPVAVDDAVTVVEDTPASFEVRTNDTDVEGDALATTVIAGPVNGIVSPNPDGSFKYTPNANYNGLDSLKYQVCDNGTPSKCDTGTVIFTVTPVNDAPVAVDDIVTVVEDTPTDFEVRANDTDVEGDALTATVITGPVHGTVSQNPDGSFKYTPNANYNGLDSLKYQVCDNGTPSMCNTGTVIFTVTPVNDAPVAVDDAVTVVEDTPTDFDVRANDTDVEGDALTATVIAGPVHGTVSQKPDGSYTYTPALNYNGLDSLKYQVCDNGTPSKCDTGTVIFTVTPVNDAPIAVDDAVPVVEDTPTSFEVRTNDTDVEGDALTATVIAGPVNGTVSQNPDGSYTYTPALNYNGLDSLKYRVCDNGTPSKCDTGTVIFTVTPVNDAPVAVDDAVTVIEDTPTSFEVRTNDTDVEGDALTATVIAGPVNGTVVPNPDGSFTYTPALNYNGLDSLKYQVCDNGTPSKCDTGTVIFTVTPVNDAPVAVDDAVTVVEDTPTSFEVRTNDTDVEGDALTATVIAGPVHGTVSQKPDGSFTYTPALNYNGLDSLKYRVCDNGTPSKCDTGTVIFTVTPVNDAPVAVDDAVTVVEDTPTDFEVRTNDTDVEGDALTTTVIAGPVHGTVSQKPDGSFTYTPALNYNGLDSLKYQVCDNGTPSKCDTGTVIFTVTPVNDAPLAVDDAVTVVEDTPTSFEVRTNDTDVEGDALTATVIAGPVNGTVVPNPDGSFKYTPNANYNGLDSLKYQVCDNGTPSKCDTGTVIFTVTPVNDAPVAVDDAVTVVEDTPTSFEVRANDTDVEGDALTATVIAGPAHGTVSQKPDGSYTYTPALNYNGLDSLKYQVCDNGTPSKCDTGTVIFTVTPVNDAPVAVDDAVTVVEDTPTSFEVRTNDTDVEGDALTATVITGPVHGTVSQKPDGSYTYTPALNYNGLDSLKYQLCDNGTPSKCDTGTVIFTVTPVNDAPVAVDDAVTVVEDTPTSFEVRTNDTDVEGDALTATVIAGPVNGTVVPNPDGSFKYTPNANYNGLDSLKYQVCDNGTPSKCDTGTVIFTVTPVNDAPVAVDDAVTVTEDTPTDFEVRTNDTDVEGDALTATVITGPVHGTVSQKPDGSYTYTPALNYNGLDSLKYQVCDSGTPSKCDTGTVIFTVTPVNDSPVAVDDAVTVVEDTPTSFEVRTNDTDVEGDALTATVIAGPVNGTVVPNPDGSFRYTPNANYNGLDSLKYQVCDNGTPSKCDTGTVIFKVTPVNDAPVAVDDAVTVVEDTPTDFDVRTNDTDAEGDALTANVISGPVHGIISQNPDGSFKYTPNANYNGLDSLKYRVCDNGTPSMCNTGTVIFTVTPVNDAPVAVDDAVTVVEDTPTDFDVRANDTDVEGDALTATVITGPVNGTVSPNPDGSFKYTPNANYNGLDSLKYQVCDNGTPSMCNTGTVIFTVTPVNDAPIAVDDAVTVTEDTPTDFDVRTNDTDVEGDALTATVITGPVNGTVSQNPDGSFKYTPNANYNGLDSLKYQVCDNGTPSKCDTGTVIFTVTPVNDAPIAVDDAVPVVEDTPTSFEVRTNDTDAEGDALTATVITGPVNGTVSQNPDGSFKYTPNANYNGLDSLKYRVYDNGTSSKCDTGTVIFTVTPVNDAPIAVDDAVTVTEDTPTSFEVRTNDTDVEGDALTATVITGPVHGTVSPNPDGSFKYTPNANYNGLDSLKYQVCDNGTPSMCNTGTVIFTVTPVNDAPIAVDDAVTVTEDAPTDFNVLANDTDVEGDALTATVIISPLHGTITLKGNGLYTYTPAANYNGLDSLKYQVCDSGTPGKCDTGTVIFTVTPVNDAPAGTDQTITIPKNTTYTGTIKGSDADGDVLTYSQASSAAHGNASVNPDGSFTYKPNTDYVGNDSFTITISDGHLSTTVTINITVTQVVAHPGITLVKTAELKGNVITYTFTTTNTGDVALTNVILADPMVNLNTTISTTLQPGEVVTQTTTYTITQTDRENGSVSNTASVSGTSSDHKTVADISGTSANNDIPTTITVPGVIKANDDEYDTRMNTHINFNPLNNDNLGTSTLQTINTVTTVQHGTITFDVNGNFEYTPDQGYIGDDTFTYTITDADGYVSNIATVTIHIGAVYIKVPTLFTPNGDGKNDVFEIVGLDKYTDNELIIVNRWGNEVYRQHNYSNTWNGDGLSEGTYYYLLRVKKQDSAEWEVFKGFTTILRKLNK</sequence>
<keyword evidence="4" id="KW-1185">Reference proteome</keyword>
<dbReference type="Gene3D" id="2.60.40.2810">
    <property type="match status" value="54"/>
</dbReference>
<proteinExistence type="predicted"/>
<dbReference type="PANTHER" id="PTHR34720">
    <property type="entry name" value="MICROCYSTIN DEPENDENT PROTEIN"/>
    <property type="match status" value="1"/>
</dbReference>
<feature type="domain" description="Cadherin" evidence="2">
    <location>
        <begin position="2269"/>
        <end position="2365"/>
    </location>
</feature>
<evidence type="ECO:0000313" key="4">
    <source>
        <dbReference type="Proteomes" id="UP001326715"/>
    </source>
</evidence>
<feature type="region of interest" description="Disordered" evidence="1">
    <location>
        <begin position="6796"/>
        <end position="6815"/>
    </location>
</feature>
<feature type="domain" description="Cadherin" evidence="2">
    <location>
        <begin position="3979"/>
        <end position="4083"/>
    </location>
</feature>
<gene>
    <name evidence="3" type="ORF">SR876_07135</name>
</gene>
<accession>A0ABZ0XKV5</accession>
<dbReference type="Pfam" id="PF17892">
    <property type="entry name" value="Cadherin_5"/>
    <property type="match status" value="1"/>
</dbReference>
<dbReference type="SMART" id="SM00112">
    <property type="entry name" value="CA"/>
    <property type="match status" value="15"/>
</dbReference>
<evidence type="ECO:0000256" key="1">
    <source>
        <dbReference type="SAM" id="MobiDB-lite"/>
    </source>
</evidence>
<dbReference type="PROSITE" id="PS50268">
    <property type="entry name" value="CADHERIN_2"/>
    <property type="match status" value="3"/>
</dbReference>
<dbReference type="InterPro" id="IPR041690">
    <property type="entry name" value="Cadherin_5"/>
</dbReference>
<evidence type="ECO:0000259" key="2">
    <source>
        <dbReference type="PROSITE" id="PS50268"/>
    </source>
</evidence>
<dbReference type="Gene3D" id="2.60.40.3440">
    <property type="match status" value="2"/>
</dbReference>
<evidence type="ECO:0000313" key="3">
    <source>
        <dbReference type="EMBL" id="WQG91267.1"/>
    </source>
</evidence>
<dbReference type="NCBIfam" id="NF012211">
    <property type="entry name" value="tand_rpt_95"/>
    <property type="match status" value="61"/>
</dbReference>
<dbReference type="Pfam" id="PF13585">
    <property type="entry name" value="CHU_C"/>
    <property type="match status" value="1"/>
</dbReference>
<feature type="domain" description="Cadherin" evidence="2">
    <location>
        <begin position="5594"/>
        <end position="5690"/>
    </location>
</feature>
<dbReference type="Pfam" id="PF17963">
    <property type="entry name" value="Big_9"/>
    <property type="match status" value="60"/>
</dbReference>
<protein>
    <submittedName>
        <fullName evidence="3">Ig-like domain-containing protein</fullName>
    </submittedName>
</protein>